<dbReference type="Proteomes" id="UP000029590">
    <property type="component" value="Unassembled WGS sequence"/>
</dbReference>
<dbReference type="KEGG" id="bgo:BM43_508"/>
<accession>A0A095HUB2</accession>
<proteinExistence type="predicted"/>
<dbReference type="Proteomes" id="UP000220629">
    <property type="component" value="Unassembled WGS sequence"/>
</dbReference>
<reference evidence="3" key="3">
    <citation type="submission" date="2017-09" db="EMBL/GenBank/DDBJ databases">
        <title>FDA dAtabase for Regulatory Grade micrObial Sequences (FDA-ARGOS): Supporting development and validation of Infectious Disease Dx tests.</title>
        <authorList>
            <person name="Minogue T."/>
            <person name="Wolcott M."/>
            <person name="Wasieloski L."/>
            <person name="Aguilar W."/>
            <person name="Moore D."/>
            <person name="Tallon L.J."/>
            <person name="Sadzewicz L."/>
            <person name="Ott S."/>
            <person name="Zhao X."/>
            <person name="Nagaraj S."/>
            <person name="Vavikolanu K."/>
            <person name="Aluvathingal J."/>
            <person name="Nadendla S."/>
            <person name="Sichtig H."/>
        </authorList>
    </citation>
    <scope>NUCLEOTIDE SEQUENCE</scope>
    <source>
        <strain evidence="3">FDAARGOS_390</strain>
    </source>
</reference>
<dbReference type="RefSeq" id="WP_036049713.1">
    <property type="nucleotide sequence ID" value="NZ_CADEVY010000003.1"/>
</dbReference>
<feature type="region of interest" description="Disordered" evidence="1">
    <location>
        <begin position="36"/>
        <end position="57"/>
    </location>
</feature>
<dbReference type="AlphaFoldDB" id="A0A095HUB2"/>
<reference evidence="5" key="2">
    <citation type="submission" date="2017-09" db="EMBL/GenBank/DDBJ databases">
        <title>FDA dAtabase for Regulatory Grade micrObial Sequences (FDA-ARGOS): Supporting development and validation of Infectious Disease Dx tests.</title>
        <authorList>
            <person name="Minogue T."/>
            <person name="Wolcott M."/>
            <person name="Wasieloski L."/>
            <person name="Aguilar W."/>
            <person name="Moore D."/>
            <person name="Tallon L."/>
            <person name="Sadzewicz L."/>
            <person name="Ott S."/>
            <person name="Zhao X."/>
            <person name="Nagaraj S."/>
            <person name="Vavikolanu K."/>
            <person name="Aluvathingal J."/>
            <person name="Nadendla S."/>
            <person name="Sichtig H."/>
        </authorList>
    </citation>
    <scope>NUCLEOTIDE SEQUENCE [LARGE SCALE GENOMIC DNA]</scope>
    <source>
        <strain evidence="5">FDAARGOS_390</strain>
    </source>
</reference>
<reference evidence="2 4" key="1">
    <citation type="submission" date="2014-04" db="EMBL/GenBank/DDBJ databases">
        <authorList>
            <person name="Bishop-Lilly K.A."/>
            <person name="Broomall S.M."/>
            <person name="Chain P.S."/>
            <person name="Chertkov O."/>
            <person name="Coyne S.R."/>
            <person name="Daligault H.E."/>
            <person name="Davenport K.W."/>
            <person name="Erkkila T."/>
            <person name="Frey K.G."/>
            <person name="Gibbons H.S."/>
            <person name="Gu W."/>
            <person name="Jaissle J."/>
            <person name="Johnson S.L."/>
            <person name="Koroleva G.I."/>
            <person name="Ladner J.T."/>
            <person name="Lo C.-C."/>
            <person name="Minogue T.D."/>
            <person name="Munk C."/>
            <person name="Palacios G.F."/>
            <person name="Redden C.L."/>
            <person name="Rosenzweig C.N."/>
            <person name="Scholz M.B."/>
            <person name="Teshima H."/>
            <person name="Xu Y."/>
        </authorList>
    </citation>
    <scope>NUCLEOTIDE SEQUENCE [LARGE SCALE GENOMIC DNA]</scope>
    <source>
        <strain evidence="2">Gladioli</strain>
        <strain evidence="4">gladioli</strain>
    </source>
</reference>
<organism evidence="3 5">
    <name type="scientific">Burkholderia gladioli</name>
    <name type="common">Pseudomonas marginata</name>
    <name type="synonym">Phytomonas marginata</name>
    <dbReference type="NCBI Taxonomy" id="28095"/>
    <lineage>
        <taxon>Bacteria</taxon>
        <taxon>Pseudomonadati</taxon>
        <taxon>Pseudomonadota</taxon>
        <taxon>Betaproteobacteria</taxon>
        <taxon>Burkholderiales</taxon>
        <taxon>Burkholderiaceae</taxon>
        <taxon>Burkholderia</taxon>
    </lineage>
</organism>
<dbReference type="EMBL" id="PDDY01000004">
    <property type="protein sequence ID" value="PEH37377.1"/>
    <property type="molecule type" value="Genomic_DNA"/>
</dbReference>
<gene>
    <name evidence="3" type="ORF">CRM94_22810</name>
    <name evidence="2" type="ORF">DM48_5136</name>
</gene>
<evidence type="ECO:0000313" key="4">
    <source>
        <dbReference type="Proteomes" id="UP000029590"/>
    </source>
</evidence>
<evidence type="ECO:0000313" key="5">
    <source>
        <dbReference type="Proteomes" id="UP000220629"/>
    </source>
</evidence>
<comment type="caution">
    <text evidence="3">The sequence shown here is derived from an EMBL/GenBank/DDBJ whole genome shotgun (WGS) entry which is preliminary data.</text>
</comment>
<sequence>MKPFTLLHAVIAGRDAERFFDRERDRVKNEYVDAENAKRGVKSEPPTADGALIYTRPPNAAQRIAAKQQERNLKRLRSRK</sequence>
<name>A0A095HUB2_BURGA</name>
<evidence type="ECO:0000256" key="1">
    <source>
        <dbReference type="SAM" id="MobiDB-lite"/>
    </source>
</evidence>
<evidence type="ECO:0000313" key="3">
    <source>
        <dbReference type="EMBL" id="PEH37377.1"/>
    </source>
</evidence>
<protein>
    <submittedName>
        <fullName evidence="3">Uncharacterized protein</fullName>
    </submittedName>
</protein>
<dbReference type="EMBL" id="JPGG01000015">
    <property type="protein sequence ID" value="KGC17099.1"/>
    <property type="molecule type" value="Genomic_DNA"/>
</dbReference>
<evidence type="ECO:0000313" key="2">
    <source>
        <dbReference type="EMBL" id="KGC17099.1"/>
    </source>
</evidence>